<dbReference type="Pfam" id="PF13499">
    <property type="entry name" value="EF-hand_7"/>
    <property type="match status" value="1"/>
</dbReference>
<dbReference type="GO" id="GO:0005788">
    <property type="term" value="C:endoplasmic reticulum lumen"/>
    <property type="evidence" value="ECO:0007669"/>
    <property type="project" value="UniProtKB-SubCell"/>
</dbReference>
<evidence type="ECO:0000256" key="6">
    <source>
        <dbReference type="ARBA" id="ARBA00022824"/>
    </source>
</evidence>
<proteinExistence type="evidence at transcript level"/>
<comment type="subunit">
    <text evidence="11">Interacts with PCSK6 (immature form including the propeptide); probably involved in the maturation and the secretion of PCSK6.</text>
</comment>
<keyword evidence="8" id="KW-0325">Glycoprotein</keyword>
<evidence type="ECO:0000256" key="1">
    <source>
        <dbReference type="ARBA" id="ARBA00004319"/>
    </source>
</evidence>
<dbReference type="GO" id="GO:0015031">
    <property type="term" value="P:protein transport"/>
    <property type="evidence" value="ECO:0007669"/>
    <property type="project" value="UniProtKB-ARBA"/>
</dbReference>
<reference evidence="15" key="1">
    <citation type="submission" date="2001-12" db="EMBL/GenBank/DDBJ databases">
        <title>Further Characterization of Brachyury-Downstream Genes in Ciona intestinalis Embryo.</title>
        <authorList>
            <person name="Hotta K."/>
            <person name="Takahashi H."/>
            <person name="Satoh N."/>
        </authorList>
    </citation>
    <scope>NUCLEOTIDE SEQUENCE</scope>
</reference>
<keyword evidence="7" id="KW-0106">Calcium</keyword>
<dbReference type="GO" id="GO:0005509">
    <property type="term" value="F:calcium ion binding"/>
    <property type="evidence" value="ECO:0007669"/>
    <property type="project" value="InterPro"/>
</dbReference>
<dbReference type="Gene3D" id="1.10.238.10">
    <property type="entry name" value="EF-hand"/>
    <property type="match status" value="2"/>
</dbReference>
<keyword evidence="9" id="KW-0143">Chaperone</keyword>
<sequence>MWRKLVLLLFLGFGLAAVKERVIDSKLSDKEFGTADYDHEAFLGKETAQELDDLAPEESKRRLAIIVKKVDKNEDGSVTEQELEDWVRLTHNKYISEDSDKRFRHLVEENQGEPLHWNKSWSSTAVAAALELVDPPGCRLVHEVDETEDYRKMYEREEKRWKRADSDEDGVLTLEEFRGFSHPEEYPHLHDIVVSETMEELDKDNDGGIDLKEYVSDVYHPNNEEPEPDWVQNEREQFEARDVNKNGKMDADEVKEWILPTDYDHAKSEARHLVHEADDIKMVNYLRKKFCCIMRRLSVPKSPTMVKL</sequence>
<comment type="similarity">
    <text evidence="2">Belongs to the CREC family.</text>
</comment>
<evidence type="ECO:0000256" key="2">
    <source>
        <dbReference type="ARBA" id="ARBA00006431"/>
    </source>
</evidence>
<feature type="domain" description="EF-hand" evidence="14">
    <location>
        <begin position="152"/>
        <end position="187"/>
    </location>
</feature>
<keyword evidence="6" id="KW-0256">Endoplasmic reticulum</keyword>
<evidence type="ECO:0000256" key="7">
    <source>
        <dbReference type="ARBA" id="ARBA00022837"/>
    </source>
</evidence>
<evidence type="ECO:0000256" key="9">
    <source>
        <dbReference type="ARBA" id="ARBA00023186"/>
    </source>
</evidence>
<comment type="function">
    <text evidence="10">Probable molecular chaperone assisting protein biosynthesis and transport in the endoplasmic reticulum. Required for the proper biosynthesis and transport of pulmonary surfactant-associated protein A/SP-A, pulmonary surfactant-associated protein D/SP-D and the lipid transporter ABCA3. By regulating both the proper expression and the degradation through the endoplasmic reticulum-associated protein degradation pathway of these proteins plays a crucial role in pulmonary surfactant homeostasis. Has an anti-fibrotic activity by negatively regulating the secretion of type I and type III collagens. This calcium-binding protein also transiently associates with immature PCSK6 and regulates its secretion.</text>
</comment>
<dbReference type="InterPro" id="IPR002048">
    <property type="entry name" value="EF_hand_dom"/>
</dbReference>
<accession>Q86SD1</accession>
<keyword evidence="3" id="KW-0479">Metal-binding</keyword>
<evidence type="ECO:0000256" key="12">
    <source>
        <dbReference type="ARBA" id="ARBA00072696"/>
    </source>
</evidence>
<evidence type="ECO:0000256" key="8">
    <source>
        <dbReference type="ARBA" id="ARBA00023180"/>
    </source>
</evidence>
<dbReference type="PROSITE" id="PS00018">
    <property type="entry name" value="EF_HAND_1"/>
    <property type="match status" value="3"/>
</dbReference>
<evidence type="ECO:0000259" key="14">
    <source>
        <dbReference type="PROSITE" id="PS50222"/>
    </source>
</evidence>
<dbReference type="SUPFAM" id="SSF47473">
    <property type="entry name" value="EF-hand"/>
    <property type="match status" value="2"/>
</dbReference>
<dbReference type="InterPro" id="IPR011992">
    <property type="entry name" value="EF-hand-dom_pair"/>
</dbReference>
<evidence type="ECO:0000256" key="4">
    <source>
        <dbReference type="ARBA" id="ARBA00022729"/>
    </source>
</evidence>
<gene>
    <name evidence="15" type="primary">Ci-calumenin</name>
</gene>
<evidence type="ECO:0000256" key="3">
    <source>
        <dbReference type="ARBA" id="ARBA00022723"/>
    </source>
</evidence>
<evidence type="ECO:0000256" key="11">
    <source>
        <dbReference type="ARBA" id="ARBA00063143"/>
    </source>
</evidence>
<evidence type="ECO:0000256" key="5">
    <source>
        <dbReference type="ARBA" id="ARBA00022737"/>
    </source>
</evidence>
<feature type="signal peptide" evidence="13">
    <location>
        <begin position="1"/>
        <end position="16"/>
    </location>
</feature>
<dbReference type="PANTHER" id="PTHR10827:SF52">
    <property type="entry name" value="IP16409P"/>
    <property type="match status" value="1"/>
</dbReference>
<dbReference type="CDD" id="cd16226">
    <property type="entry name" value="EFh_CREC_Calumenin_like"/>
    <property type="match status" value="1"/>
</dbReference>
<dbReference type="AlphaFoldDB" id="Q86SD1"/>
<organism evidence="15">
    <name type="scientific">Ciona intestinalis</name>
    <name type="common">Transparent sea squirt</name>
    <name type="synonym">Ascidia intestinalis</name>
    <dbReference type="NCBI Taxonomy" id="7719"/>
    <lineage>
        <taxon>Eukaryota</taxon>
        <taxon>Metazoa</taxon>
        <taxon>Chordata</taxon>
        <taxon>Tunicata</taxon>
        <taxon>Ascidiacea</taxon>
        <taxon>Phlebobranchia</taxon>
        <taxon>Cionidae</taxon>
        <taxon>Ciona</taxon>
    </lineage>
</organism>
<dbReference type="InterPro" id="IPR018247">
    <property type="entry name" value="EF_Hand_1_Ca_BS"/>
</dbReference>
<feature type="domain" description="EF-hand" evidence="14">
    <location>
        <begin position="235"/>
        <end position="264"/>
    </location>
</feature>
<keyword evidence="4 13" id="KW-0732">Signal</keyword>
<protein>
    <recommendedName>
        <fullName evidence="12">Reticulocalbin-3</fullName>
    </recommendedName>
</protein>
<name>Q86SD1_CIOIN</name>
<evidence type="ECO:0000256" key="10">
    <source>
        <dbReference type="ARBA" id="ARBA00056975"/>
    </source>
</evidence>
<keyword evidence="5" id="KW-0677">Repeat</keyword>
<dbReference type="EMBL" id="AB076895">
    <property type="protein sequence ID" value="BAC57518.1"/>
    <property type="molecule type" value="mRNA"/>
</dbReference>
<dbReference type="SMART" id="SM00054">
    <property type="entry name" value="EFh"/>
    <property type="match status" value="3"/>
</dbReference>
<dbReference type="PANTHER" id="PTHR10827">
    <property type="entry name" value="RETICULOCALBIN"/>
    <property type="match status" value="1"/>
</dbReference>
<feature type="domain" description="EF-hand" evidence="14">
    <location>
        <begin position="58"/>
        <end position="93"/>
    </location>
</feature>
<dbReference type="PROSITE" id="PS50222">
    <property type="entry name" value="EF_HAND_2"/>
    <property type="match status" value="3"/>
</dbReference>
<feature type="chain" id="PRO_5004300485" description="Reticulocalbin-3" evidence="13">
    <location>
        <begin position="17"/>
        <end position="308"/>
    </location>
</feature>
<evidence type="ECO:0000313" key="15">
    <source>
        <dbReference type="EMBL" id="BAC57518.1"/>
    </source>
</evidence>
<dbReference type="FunFam" id="1.10.238.10:FF:000104">
    <property type="entry name" value="calumenin isoform X1"/>
    <property type="match status" value="1"/>
</dbReference>
<evidence type="ECO:0000256" key="13">
    <source>
        <dbReference type="SAM" id="SignalP"/>
    </source>
</evidence>
<comment type="subcellular location">
    <subcellularLocation>
        <location evidence="1">Endoplasmic reticulum lumen</location>
    </subcellularLocation>
</comment>